<reference evidence="2" key="1">
    <citation type="submission" date="2019-02" db="EMBL/GenBank/DDBJ databases">
        <title>Draft genome sequence of Sphaerospermopsis reniformis NIES-1949.</title>
        <authorList>
            <person name="Yamaguchi H."/>
            <person name="Suzuki S."/>
            <person name="Kawachi M."/>
        </authorList>
    </citation>
    <scope>NUCLEOTIDE SEQUENCE [LARGE SCALE GENOMIC DNA]</scope>
    <source>
        <strain evidence="2">NIES-1949</strain>
    </source>
</reference>
<dbReference type="Proteomes" id="UP000300142">
    <property type="component" value="Unassembled WGS sequence"/>
</dbReference>
<dbReference type="AlphaFoldDB" id="A0A479ZTS5"/>
<protein>
    <submittedName>
        <fullName evidence="1">Uncharacterized protein</fullName>
    </submittedName>
</protein>
<gene>
    <name evidence="1" type="ORF">SR1949_12000</name>
</gene>
<accession>A0A479ZTS5</accession>
<keyword evidence="2" id="KW-1185">Reference proteome</keyword>
<evidence type="ECO:0000313" key="2">
    <source>
        <dbReference type="Proteomes" id="UP000300142"/>
    </source>
</evidence>
<comment type="caution">
    <text evidence="1">The sequence shown here is derived from an EMBL/GenBank/DDBJ whole genome shotgun (WGS) entry which is preliminary data.</text>
</comment>
<dbReference type="EMBL" id="BJCE01000026">
    <property type="protein sequence ID" value="GCL36100.1"/>
    <property type="molecule type" value="Genomic_DNA"/>
</dbReference>
<sequence length="297" mass="33880">MKKIYSSLDLTKCLKDFQEQVTKLLEISNIAEWNGQTLKAREENIRKAALILAGECISLLLYNLSQSQEVHHQAMNQTQGWWHPTTKKHGYKKRQMLTLGNVEVTLKLPYVVENQKQVDVESDKDKNQNKKPINTGFVPFLKWLGIEEGLTPSVWSNIAQYGAIGGSFEAARKILIDWGIDISLKRIERLTYKFGKIGINLRNEKLTELQFGSLSTKNVLKDQRVVIAVDGGRTRIRIPKKGRPRAKTNRRGFTGEWIEPKLLTIYVVNEQGKKVKTSAIPITNDGTYQGYKGFCKF</sequence>
<organism evidence="1 2">
    <name type="scientific">Sphaerospermopsis reniformis</name>
    <dbReference type="NCBI Taxonomy" id="531300"/>
    <lineage>
        <taxon>Bacteria</taxon>
        <taxon>Bacillati</taxon>
        <taxon>Cyanobacteriota</taxon>
        <taxon>Cyanophyceae</taxon>
        <taxon>Nostocales</taxon>
        <taxon>Aphanizomenonaceae</taxon>
        <taxon>Sphaerospermopsis</taxon>
    </lineage>
</organism>
<proteinExistence type="predicted"/>
<name>A0A479ZTS5_9CYAN</name>
<evidence type="ECO:0000313" key="1">
    <source>
        <dbReference type="EMBL" id="GCL36100.1"/>
    </source>
</evidence>